<evidence type="ECO:0000313" key="2">
    <source>
        <dbReference type="Proteomes" id="UP001153331"/>
    </source>
</evidence>
<keyword evidence="2" id="KW-1185">Reference proteome</keyword>
<protein>
    <submittedName>
        <fullName evidence="1">Uncharacterized protein</fullName>
    </submittedName>
</protein>
<comment type="caution">
    <text evidence="1">The sequence shown here is derived from an EMBL/GenBank/DDBJ whole genome shotgun (WGS) entry which is preliminary data.</text>
</comment>
<sequence>MASNPGTFLRRQRHSIMRRTTAAQQNDHESKPPSVEPNESDDSLEVDLAKAALATGTTAFESQQWVEAESLLQEALRILESLPRHRRAFCDILDLHYKMAMCTYYTQDYAVAEEALKSLRQHEVESVAQQERMCEATHLLSQLYIRMGQINLAKEECEKTLQTRRRLLGKLSDACFESMALMAHIYVLLDNRALAKTYLAMISEERREAVLMELGKSLHMTMSHLDFSSMMSAQPSELKIQETEKTYSENSASSSTVPPAYQSHQGYTSTAAPSPAPSHSSVATSTNSPNFWNSPPRHAPVVPSPYSQPNSPLSPLRVLESAKIREHTTVRGHNTTVGTPNSTAKEVQEQAGLQPSAPPKTLSRKEILEKIGCQPRDNIEEAVCRGDDNSLAKLLNKKKGFWRANLREHSRHERVTALHFAALFGEVDLAHRLLAASYNINEVPFGYSTSLTPLHFALGARQVSMVRFLIKNGARPVEPDTWSTLASQPMTRSWLLKTLSDSERVVVADRVIAILDVLLTAGWQINAPYGAAENTVLHQAVAFWTGSYKMDLDLRIAVTQFLCSRGADPMRKNVEGTTAWDLAGKEGHQELLKILTEAGSGPHGRFKEPIELPGNY</sequence>
<accession>A0ACC2IEI2</accession>
<dbReference type="Proteomes" id="UP001153331">
    <property type="component" value="Unassembled WGS sequence"/>
</dbReference>
<organism evidence="1 2">
    <name type="scientific">Boeremia exigua</name>
    <dbReference type="NCBI Taxonomy" id="749465"/>
    <lineage>
        <taxon>Eukaryota</taxon>
        <taxon>Fungi</taxon>
        <taxon>Dikarya</taxon>
        <taxon>Ascomycota</taxon>
        <taxon>Pezizomycotina</taxon>
        <taxon>Dothideomycetes</taxon>
        <taxon>Pleosporomycetidae</taxon>
        <taxon>Pleosporales</taxon>
        <taxon>Pleosporineae</taxon>
        <taxon>Didymellaceae</taxon>
        <taxon>Boeremia</taxon>
    </lineage>
</organism>
<name>A0ACC2IEI2_9PLEO</name>
<proteinExistence type="predicted"/>
<dbReference type="EMBL" id="JAPHNI010000243">
    <property type="protein sequence ID" value="KAJ8113591.1"/>
    <property type="molecule type" value="Genomic_DNA"/>
</dbReference>
<evidence type="ECO:0000313" key="1">
    <source>
        <dbReference type="EMBL" id="KAJ8113591.1"/>
    </source>
</evidence>
<gene>
    <name evidence="1" type="ORF">OPT61_g4313</name>
</gene>
<reference evidence="1" key="1">
    <citation type="submission" date="2022-11" db="EMBL/GenBank/DDBJ databases">
        <title>Genome Sequence of Boeremia exigua.</title>
        <authorList>
            <person name="Buettner E."/>
        </authorList>
    </citation>
    <scope>NUCLEOTIDE SEQUENCE</scope>
    <source>
        <strain evidence="1">CU02</strain>
    </source>
</reference>